<reference evidence="1 2" key="1">
    <citation type="journal article" date="2019" name="Nat. Ecol. Evol.">
        <title>Megaphylogeny resolves global patterns of mushroom evolution.</title>
        <authorList>
            <person name="Varga T."/>
            <person name="Krizsan K."/>
            <person name="Foldi C."/>
            <person name="Dima B."/>
            <person name="Sanchez-Garcia M."/>
            <person name="Sanchez-Ramirez S."/>
            <person name="Szollosi G.J."/>
            <person name="Szarkandi J.G."/>
            <person name="Papp V."/>
            <person name="Albert L."/>
            <person name="Andreopoulos W."/>
            <person name="Angelini C."/>
            <person name="Antonin V."/>
            <person name="Barry K.W."/>
            <person name="Bougher N.L."/>
            <person name="Buchanan P."/>
            <person name="Buyck B."/>
            <person name="Bense V."/>
            <person name="Catcheside P."/>
            <person name="Chovatia M."/>
            <person name="Cooper J."/>
            <person name="Damon W."/>
            <person name="Desjardin D."/>
            <person name="Finy P."/>
            <person name="Geml J."/>
            <person name="Haridas S."/>
            <person name="Hughes K."/>
            <person name="Justo A."/>
            <person name="Karasinski D."/>
            <person name="Kautmanova I."/>
            <person name="Kiss B."/>
            <person name="Kocsube S."/>
            <person name="Kotiranta H."/>
            <person name="LaButti K.M."/>
            <person name="Lechner B.E."/>
            <person name="Liimatainen K."/>
            <person name="Lipzen A."/>
            <person name="Lukacs Z."/>
            <person name="Mihaltcheva S."/>
            <person name="Morgado L.N."/>
            <person name="Niskanen T."/>
            <person name="Noordeloos M.E."/>
            <person name="Ohm R.A."/>
            <person name="Ortiz-Santana B."/>
            <person name="Ovrebo C."/>
            <person name="Racz N."/>
            <person name="Riley R."/>
            <person name="Savchenko A."/>
            <person name="Shiryaev A."/>
            <person name="Soop K."/>
            <person name="Spirin V."/>
            <person name="Szebenyi C."/>
            <person name="Tomsovsky M."/>
            <person name="Tulloss R.E."/>
            <person name="Uehling J."/>
            <person name="Grigoriev I.V."/>
            <person name="Vagvolgyi C."/>
            <person name="Papp T."/>
            <person name="Martin F.M."/>
            <person name="Miettinen O."/>
            <person name="Hibbett D.S."/>
            <person name="Nagy L.G."/>
        </authorList>
    </citation>
    <scope>NUCLEOTIDE SEQUENCE [LARGE SCALE GENOMIC DNA]</scope>
    <source>
        <strain evidence="1 2">NL-1719</strain>
    </source>
</reference>
<gene>
    <name evidence="1" type="ORF">BDN72DRAFT_846132</name>
</gene>
<accession>A0ACD3AHV1</accession>
<proteinExistence type="predicted"/>
<organism evidence="1 2">
    <name type="scientific">Pluteus cervinus</name>
    <dbReference type="NCBI Taxonomy" id="181527"/>
    <lineage>
        <taxon>Eukaryota</taxon>
        <taxon>Fungi</taxon>
        <taxon>Dikarya</taxon>
        <taxon>Basidiomycota</taxon>
        <taxon>Agaricomycotina</taxon>
        <taxon>Agaricomycetes</taxon>
        <taxon>Agaricomycetidae</taxon>
        <taxon>Agaricales</taxon>
        <taxon>Pluteineae</taxon>
        <taxon>Pluteaceae</taxon>
        <taxon>Pluteus</taxon>
    </lineage>
</organism>
<sequence>MSISPQRQAVLDWLEGFNKWDADAIAAPMSDESFEHQLLPTSLNRPRRSKQEFVDYIRNDVVFLLRDFKVTVDEIIEEPGKVVVQASSTAQSTTGFPYYNEFMIIFHLQLSAVDGVPRITLIKEFVDSAFTVNFFAEEKVRIAASKGSTE</sequence>
<protein>
    <submittedName>
        <fullName evidence="1">Uncharacterized protein</fullName>
    </submittedName>
</protein>
<evidence type="ECO:0000313" key="2">
    <source>
        <dbReference type="Proteomes" id="UP000308600"/>
    </source>
</evidence>
<name>A0ACD3AHV1_9AGAR</name>
<keyword evidence="2" id="KW-1185">Reference proteome</keyword>
<evidence type="ECO:0000313" key="1">
    <source>
        <dbReference type="EMBL" id="TFK65000.1"/>
    </source>
</evidence>
<dbReference type="EMBL" id="ML208452">
    <property type="protein sequence ID" value="TFK65000.1"/>
    <property type="molecule type" value="Genomic_DNA"/>
</dbReference>
<dbReference type="Proteomes" id="UP000308600">
    <property type="component" value="Unassembled WGS sequence"/>
</dbReference>